<accession>A0A9Q3PTE6</accession>
<gene>
    <name evidence="2" type="ORF">O181_112271</name>
</gene>
<organism evidence="2 3">
    <name type="scientific">Austropuccinia psidii MF-1</name>
    <dbReference type="NCBI Taxonomy" id="1389203"/>
    <lineage>
        <taxon>Eukaryota</taxon>
        <taxon>Fungi</taxon>
        <taxon>Dikarya</taxon>
        <taxon>Basidiomycota</taxon>
        <taxon>Pucciniomycotina</taxon>
        <taxon>Pucciniomycetes</taxon>
        <taxon>Pucciniales</taxon>
        <taxon>Sphaerophragmiaceae</taxon>
        <taxon>Austropuccinia</taxon>
    </lineage>
</organism>
<evidence type="ECO:0000256" key="1">
    <source>
        <dbReference type="SAM" id="MobiDB-lite"/>
    </source>
</evidence>
<dbReference type="AlphaFoldDB" id="A0A9Q3PTE6"/>
<comment type="caution">
    <text evidence="2">The sequence shown here is derived from an EMBL/GenBank/DDBJ whole genome shotgun (WGS) entry which is preliminary data.</text>
</comment>
<proteinExistence type="predicted"/>
<feature type="region of interest" description="Disordered" evidence="1">
    <location>
        <begin position="1"/>
        <end position="24"/>
    </location>
</feature>
<evidence type="ECO:0000313" key="3">
    <source>
        <dbReference type="Proteomes" id="UP000765509"/>
    </source>
</evidence>
<name>A0A9Q3PTE6_9BASI</name>
<sequence>MSNYHSDSKSKRKEPEEVKLKEEDSEAFTKIKNKHKKMRINLKKAIEDPEKWLEIELSGFNAPYVIEMLQKKCEMDPKPPESNFSEI</sequence>
<keyword evidence="3" id="KW-1185">Reference proteome</keyword>
<feature type="compositionally biased region" description="Basic and acidic residues" evidence="1">
    <location>
        <begin position="1"/>
        <end position="22"/>
    </location>
</feature>
<evidence type="ECO:0000313" key="2">
    <source>
        <dbReference type="EMBL" id="MBW0572556.1"/>
    </source>
</evidence>
<reference evidence="2" key="1">
    <citation type="submission" date="2021-03" db="EMBL/GenBank/DDBJ databases">
        <title>Draft genome sequence of rust myrtle Austropuccinia psidii MF-1, a brazilian biotype.</title>
        <authorList>
            <person name="Quecine M.C."/>
            <person name="Pachon D.M.R."/>
            <person name="Bonatelli M.L."/>
            <person name="Correr F.H."/>
            <person name="Franceschini L.M."/>
            <person name="Leite T.F."/>
            <person name="Margarido G.R.A."/>
            <person name="Almeida C.A."/>
            <person name="Ferrarezi J.A."/>
            <person name="Labate C.A."/>
        </authorList>
    </citation>
    <scope>NUCLEOTIDE SEQUENCE</scope>
    <source>
        <strain evidence="2">MF-1</strain>
    </source>
</reference>
<dbReference type="Proteomes" id="UP000765509">
    <property type="component" value="Unassembled WGS sequence"/>
</dbReference>
<dbReference type="EMBL" id="AVOT02090286">
    <property type="protein sequence ID" value="MBW0572556.1"/>
    <property type="molecule type" value="Genomic_DNA"/>
</dbReference>
<protein>
    <submittedName>
        <fullName evidence="2">Uncharacterized protein</fullName>
    </submittedName>
</protein>